<name>A0A0N4VKN2_ENTVE</name>
<evidence type="ECO:0000256" key="1">
    <source>
        <dbReference type="ARBA" id="ARBA00004443"/>
    </source>
</evidence>
<evidence type="ECO:0000313" key="9">
    <source>
        <dbReference type="WBParaSite" id="EVEC_0001142001-mRNA-1"/>
    </source>
</evidence>
<dbReference type="EMBL" id="UXUI01011133">
    <property type="protein sequence ID" value="VDD95977.1"/>
    <property type="molecule type" value="Genomic_DNA"/>
</dbReference>
<dbReference type="GO" id="GO:0005743">
    <property type="term" value="C:mitochondrial inner membrane"/>
    <property type="evidence" value="ECO:0007669"/>
    <property type="project" value="UniProtKB-SubCell"/>
</dbReference>
<comment type="subcellular location">
    <subcellularLocation>
        <location evidence="1">Mitochondrion inner membrane</location>
        <topology evidence="1">Peripheral membrane protein</topology>
        <orientation evidence="1">Matrix side</orientation>
    </subcellularLocation>
</comment>
<evidence type="ECO:0000256" key="5">
    <source>
        <dbReference type="ARBA" id="ARBA00023128"/>
    </source>
</evidence>
<keyword evidence="8" id="KW-1185">Reference proteome</keyword>
<reference evidence="7 8" key="2">
    <citation type="submission" date="2018-10" db="EMBL/GenBank/DDBJ databases">
        <authorList>
            <consortium name="Pathogen Informatics"/>
        </authorList>
    </citation>
    <scope>NUCLEOTIDE SEQUENCE [LARGE SCALE GENOMIC DNA]</scope>
</reference>
<sequence>MKFPPVKQTRLDRRYDWVGPPDKVSRIRPIRLRRLHDETSTERKFREFWENMNEWNHRFWETHNLLYEKRKAEFIAHKKSNSLLHEKPTANELSDFYKSFLNENYESLAAYNREWYSRNFKLLWLAAQVSVVRFRRMFFKWF</sequence>
<comment type="similarity">
    <text evidence="2">Belongs to the COA8 family.</text>
</comment>
<accession>A0A0N4VKN2</accession>
<dbReference type="AlphaFoldDB" id="A0A0N4VKN2"/>
<dbReference type="Pfam" id="PF10231">
    <property type="entry name" value="COA8"/>
    <property type="match status" value="1"/>
</dbReference>
<keyword evidence="3" id="KW-0999">Mitochondrion inner membrane</keyword>
<evidence type="ECO:0000256" key="2">
    <source>
        <dbReference type="ARBA" id="ARBA00005453"/>
    </source>
</evidence>
<evidence type="ECO:0000313" key="8">
    <source>
        <dbReference type="Proteomes" id="UP000274131"/>
    </source>
</evidence>
<protein>
    <submittedName>
        <fullName evidence="9">Apoptogenic protein 1, mitochondrial</fullName>
    </submittedName>
</protein>
<dbReference type="OrthoDB" id="6246201at2759"/>
<keyword evidence="4" id="KW-0809">Transit peptide</keyword>
<dbReference type="PANTHER" id="PTHR31107:SF2">
    <property type="entry name" value="CYTOCHROME C OXIDASE ASSEMBLY FACTOR 8"/>
    <property type="match status" value="1"/>
</dbReference>
<gene>
    <name evidence="7" type="ORF">EVEC_LOCUS10728</name>
</gene>
<organism evidence="9">
    <name type="scientific">Enterobius vermicularis</name>
    <name type="common">Human pinworm</name>
    <dbReference type="NCBI Taxonomy" id="51028"/>
    <lineage>
        <taxon>Eukaryota</taxon>
        <taxon>Metazoa</taxon>
        <taxon>Ecdysozoa</taxon>
        <taxon>Nematoda</taxon>
        <taxon>Chromadorea</taxon>
        <taxon>Rhabditida</taxon>
        <taxon>Spirurina</taxon>
        <taxon>Oxyuridomorpha</taxon>
        <taxon>Oxyuroidea</taxon>
        <taxon>Oxyuridae</taxon>
        <taxon>Enterobius</taxon>
    </lineage>
</organism>
<keyword evidence="6" id="KW-0472">Membrane</keyword>
<evidence type="ECO:0000256" key="3">
    <source>
        <dbReference type="ARBA" id="ARBA00022792"/>
    </source>
</evidence>
<evidence type="ECO:0000256" key="4">
    <source>
        <dbReference type="ARBA" id="ARBA00022946"/>
    </source>
</evidence>
<dbReference type="Proteomes" id="UP000274131">
    <property type="component" value="Unassembled WGS sequence"/>
</dbReference>
<dbReference type="GO" id="GO:0097193">
    <property type="term" value="P:intrinsic apoptotic signaling pathway"/>
    <property type="evidence" value="ECO:0007669"/>
    <property type="project" value="InterPro"/>
</dbReference>
<dbReference type="WBParaSite" id="EVEC_0001142001-mRNA-1">
    <property type="protein sequence ID" value="EVEC_0001142001-mRNA-1"/>
    <property type="gene ID" value="EVEC_0001142001"/>
</dbReference>
<evidence type="ECO:0000256" key="6">
    <source>
        <dbReference type="ARBA" id="ARBA00023136"/>
    </source>
</evidence>
<reference evidence="9" key="1">
    <citation type="submission" date="2017-02" db="UniProtKB">
        <authorList>
            <consortium name="WormBaseParasite"/>
        </authorList>
    </citation>
    <scope>IDENTIFICATION</scope>
</reference>
<keyword evidence="5" id="KW-0496">Mitochondrion</keyword>
<evidence type="ECO:0000313" key="7">
    <source>
        <dbReference type="EMBL" id="VDD95977.1"/>
    </source>
</evidence>
<dbReference type="PANTHER" id="PTHR31107">
    <property type="entry name" value="APOPTOGENIC PROTEIN 1, MITOCHONDRIAL"/>
    <property type="match status" value="1"/>
</dbReference>
<dbReference type="InterPro" id="IPR018796">
    <property type="entry name" value="COA8"/>
</dbReference>
<proteinExistence type="inferred from homology"/>